<dbReference type="EMBL" id="ACEQ02000027">
    <property type="protein sequence ID" value="EEZ74892.1"/>
    <property type="molecule type" value="Genomic_DNA"/>
</dbReference>
<dbReference type="Proteomes" id="UP000003843">
    <property type="component" value="Unassembled WGS sequence"/>
</dbReference>
<name>D0WBW5_NEILA</name>
<evidence type="ECO:0000313" key="1">
    <source>
        <dbReference type="EMBL" id="EEZ74892.1"/>
    </source>
</evidence>
<reference evidence="1 2" key="1">
    <citation type="submission" date="2009-10" db="EMBL/GenBank/DDBJ databases">
        <authorList>
            <person name="Weinstock G."/>
            <person name="Sodergren E."/>
            <person name="Clifton S."/>
            <person name="Fulton L."/>
            <person name="Fulton B."/>
            <person name="Courtney L."/>
            <person name="Fronick C."/>
            <person name="Harrison M."/>
            <person name="Strong C."/>
            <person name="Farmer C."/>
            <person name="Delahaunty K."/>
            <person name="Markovic C."/>
            <person name="Hall O."/>
            <person name="Minx P."/>
            <person name="Tomlinson C."/>
            <person name="Mitreva M."/>
            <person name="Nelson J."/>
            <person name="Hou S."/>
            <person name="Wollam A."/>
            <person name="Pepin K.H."/>
            <person name="Johnson M."/>
            <person name="Bhonagiri V."/>
            <person name="Nash W.E."/>
            <person name="Warren W."/>
            <person name="Chinwalla A."/>
            <person name="Mardis E.R."/>
            <person name="Wilson R.K."/>
        </authorList>
    </citation>
    <scope>NUCLEOTIDE SEQUENCE [LARGE SCALE GENOMIC DNA]</scope>
    <source>
        <strain evidence="1 2">ATCC 23970</strain>
    </source>
</reference>
<protein>
    <submittedName>
        <fullName evidence="1">Uncharacterized protein</fullName>
    </submittedName>
</protein>
<comment type="caution">
    <text evidence="1">The sequence shown here is derived from an EMBL/GenBank/DDBJ whole genome shotgun (WGS) entry which is preliminary data.</text>
</comment>
<sequence length="56" mass="6641">MLCAEKMSGVAGRYPYGVRPGLRRNGLKLLDIHFRMARFIVRRMRFYCLQPLKEKP</sequence>
<evidence type="ECO:0000313" key="2">
    <source>
        <dbReference type="Proteomes" id="UP000003843"/>
    </source>
</evidence>
<accession>D0WBW5</accession>
<organism evidence="1 2">
    <name type="scientific">Neisseria lactamica ATCC 23970</name>
    <dbReference type="NCBI Taxonomy" id="546265"/>
    <lineage>
        <taxon>Bacteria</taxon>
        <taxon>Pseudomonadati</taxon>
        <taxon>Pseudomonadota</taxon>
        <taxon>Betaproteobacteria</taxon>
        <taxon>Neisseriales</taxon>
        <taxon>Neisseriaceae</taxon>
        <taxon>Neisseria</taxon>
    </lineage>
</organism>
<dbReference type="AlphaFoldDB" id="D0WBW5"/>
<proteinExistence type="predicted"/>
<gene>
    <name evidence="1" type="ORF">NEILACOT_05043</name>
</gene>